<dbReference type="InterPro" id="IPR002797">
    <property type="entry name" value="Polysacc_synth"/>
</dbReference>
<feature type="transmembrane region" description="Helical" evidence="6">
    <location>
        <begin position="414"/>
        <end position="437"/>
    </location>
</feature>
<feature type="transmembrane region" description="Helical" evidence="6">
    <location>
        <begin position="53"/>
        <end position="75"/>
    </location>
</feature>
<feature type="transmembrane region" description="Helical" evidence="6">
    <location>
        <begin position="172"/>
        <end position="193"/>
    </location>
</feature>
<feature type="transmembrane region" description="Helical" evidence="6">
    <location>
        <begin position="141"/>
        <end position="160"/>
    </location>
</feature>
<comment type="caution">
    <text evidence="7">The sequence shown here is derived from an EMBL/GenBank/DDBJ whole genome shotgun (WGS) entry which is preliminary data.</text>
</comment>
<comment type="subcellular location">
    <subcellularLocation>
        <location evidence="1">Cell membrane</location>
        <topology evidence="1">Multi-pass membrane protein</topology>
    </subcellularLocation>
</comment>
<evidence type="ECO:0000256" key="2">
    <source>
        <dbReference type="ARBA" id="ARBA00022475"/>
    </source>
</evidence>
<feature type="transmembrane region" description="Helical" evidence="6">
    <location>
        <begin position="322"/>
        <end position="341"/>
    </location>
</feature>
<evidence type="ECO:0000313" key="7">
    <source>
        <dbReference type="EMBL" id="GIJ04906.1"/>
    </source>
</evidence>
<evidence type="ECO:0000256" key="3">
    <source>
        <dbReference type="ARBA" id="ARBA00022692"/>
    </source>
</evidence>
<feature type="transmembrane region" description="Helical" evidence="6">
    <location>
        <begin position="361"/>
        <end position="382"/>
    </location>
</feature>
<keyword evidence="5 6" id="KW-0472">Membrane</keyword>
<evidence type="ECO:0008006" key="9">
    <source>
        <dbReference type="Google" id="ProtNLM"/>
    </source>
</evidence>
<dbReference type="RefSeq" id="WP_203940134.1">
    <property type="nucleotide sequence ID" value="NZ_BAAAGJ010000023.1"/>
</dbReference>
<organism evidence="7 8">
    <name type="scientific">Spirilliplanes yamanashiensis</name>
    <dbReference type="NCBI Taxonomy" id="42233"/>
    <lineage>
        <taxon>Bacteria</taxon>
        <taxon>Bacillati</taxon>
        <taxon>Actinomycetota</taxon>
        <taxon>Actinomycetes</taxon>
        <taxon>Micromonosporales</taxon>
        <taxon>Micromonosporaceae</taxon>
        <taxon>Spirilliplanes</taxon>
    </lineage>
</organism>
<feature type="transmembrane region" description="Helical" evidence="6">
    <location>
        <begin position="199"/>
        <end position="220"/>
    </location>
</feature>
<keyword evidence="8" id="KW-1185">Reference proteome</keyword>
<dbReference type="GO" id="GO:0005886">
    <property type="term" value="C:plasma membrane"/>
    <property type="evidence" value="ECO:0007669"/>
    <property type="project" value="UniProtKB-SubCell"/>
</dbReference>
<feature type="transmembrane region" description="Helical" evidence="6">
    <location>
        <begin position="389"/>
        <end position="408"/>
    </location>
</feature>
<evidence type="ECO:0000256" key="5">
    <source>
        <dbReference type="ARBA" id="ARBA00023136"/>
    </source>
</evidence>
<accession>A0A8J3YA91</accession>
<protein>
    <recommendedName>
        <fullName evidence="9">Polysaccharide biosynthesis protein</fullName>
    </recommendedName>
</protein>
<dbReference type="InterPro" id="IPR050833">
    <property type="entry name" value="Poly_Biosynth_Transport"/>
</dbReference>
<dbReference type="AlphaFoldDB" id="A0A8J3YA91"/>
<evidence type="ECO:0000256" key="6">
    <source>
        <dbReference type="SAM" id="Phobius"/>
    </source>
</evidence>
<keyword evidence="4 6" id="KW-1133">Transmembrane helix</keyword>
<feature type="transmembrane region" description="Helical" evidence="6">
    <location>
        <begin position="288"/>
        <end position="310"/>
    </location>
</feature>
<evidence type="ECO:0000256" key="4">
    <source>
        <dbReference type="ARBA" id="ARBA00022989"/>
    </source>
</evidence>
<dbReference type="EMBL" id="BOOY01000030">
    <property type="protein sequence ID" value="GIJ04906.1"/>
    <property type="molecule type" value="Genomic_DNA"/>
</dbReference>
<keyword evidence="3 6" id="KW-0812">Transmembrane</keyword>
<dbReference type="Pfam" id="PF01943">
    <property type="entry name" value="Polysacc_synt"/>
    <property type="match status" value="1"/>
</dbReference>
<feature type="transmembrane region" description="Helical" evidence="6">
    <location>
        <begin position="96"/>
        <end position="121"/>
    </location>
</feature>
<reference evidence="7" key="1">
    <citation type="submission" date="2021-01" db="EMBL/GenBank/DDBJ databases">
        <title>Whole genome shotgun sequence of Spirilliplanes yamanashiensis NBRC 15828.</title>
        <authorList>
            <person name="Komaki H."/>
            <person name="Tamura T."/>
        </authorList>
    </citation>
    <scope>NUCLEOTIDE SEQUENCE</scope>
    <source>
        <strain evidence="7">NBRC 15828</strain>
    </source>
</reference>
<evidence type="ECO:0000256" key="1">
    <source>
        <dbReference type="ARBA" id="ARBA00004651"/>
    </source>
</evidence>
<keyword evidence="2" id="KW-1003">Cell membrane</keyword>
<sequence>MTATAAPEVERPGAPRRGMLIGLLVNGGARALLVATPAVTLPLVTGGLGTVNYGAYAVITAIAAFLPWADFGVSLSMVTSVSQASGRGDTAGMRAVVSTGLAMLLGVGAALLAGSVLLWALVDWRSVLGLTDPGVTADVSLAVLFVFLSFAVGIPANLGMKVMLGLQMNRAFAFWQAASVPVVIAAVAGGHALGASLPWFVLATVGTPNLMAVLASLWLFRRARPDIAPRLALAERSRLRPMLSLGAAFAVNSIAWAVGYSTSSIVISHAVGAEAAGVYNVSERLSSVGFMVFESLLLPLWPMFGARLAAGDYAGTRRNVRTAALVSTVVGLVVSAAFVWAAPPVIRVWLGEAYVPSQGLLLALAVSSVIQFAAEPFGLVLSGAGAKRFLLVSALLMAVTTLPLSIWLADAVGVAGPTWALCISLTVFVLAPSAYYAHRHTAAPATEPVTGPVTAPN</sequence>
<dbReference type="PANTHER" id="PTHR30250">
    <property type="entry name" value="PST FAMILY PREDICTED COLANIC ACID TRANSPORTER"/>
    <property type="match status" value="1"/>
</dbReference>
<name>A0A8J3YA91_9ACTN</name>
<dbReference type="PANTHER" id="PTHR30250:SF26">
    <property type="entry name" value="PSMA PROTEIN"/>
    <property type="match status" value="1"/>
</dbReference>
<proteinExistence type="predicted"/>
<feature type="transmembrane region" description="Helical" evidence="6">
    <location>
        <begin position="241"/>
        <end position="259"/>
    </location>
</feature>
<dbReference type="Proteomes" id="UP000652013">
    <property type="component" value="Unassembled WGS sequence"/>
</dbReference>
<evidence type="ECO:0000313" key="8">
    <source>
        <dbReference type="Proteomes" id="UP000652013"/>
    </source>
</evidence>
<feature type="transmembrane region" description="Helical" evidence="6">
    <location>
        <begin position="20"/>
        <end position="41"/>
    </location>
</feature>
<gene>
    <name evidence="7" type="ORF">Sya03_42580</name>
</gene>